<keyword evidence="2" id="KW-1185">Reference proteome</keyword>
<name>A0ABP6NFB1_9ACTN</name>
<sequence length="220" mass="23730">MTDVTPPVDPALAFDSPELAVDALRAWVDARRDLDDRRDALVRGALAAGVSPTEIERCGVASRTTTNAILKKHGEKHGAIQVAVPIPPTVEYAALLEARASQPTTPARVGSPEHNEQTIRAVMMRQAAQQISSPPDDPALTEDAWLQLLAVRYRRASDPATIPPAEKGWAEGYSAACIQIADEITAIRRLGEAAFTQVFDPAEVAAGLTHLAETNRDERR</sequence>
<dbReference type="EMBL" id="BAAAUT010000031">
    <property type="protein sequence ID" value="GAA3144222.1"/>
    <property type="molecule type" value="Genomic_DNA"/>
</dbReference>
<reference evidence="2" key="1">
    <citation type="journal article" date="2019" name="Int. J. Syst. Evol. Microbiol.">
        <title>The Global Catalogue of Microorganisms (GCM) 10K type strain sequencing project: providing services to taxonomists for standard genome sequencing and annotation.</title>
        <authorList>
            <consortium name="The Broad Institute Genomics Platform"/>
            <consortium name="The Broad Institute Genome Sequencing Center for Infectious Disease"/>
            <person name="Wu L."/>
            <person name="Ma J."/>
        </authorList>
    </citation>
    <scope>NUCLEOTIDE SEQUENCE [LARGE SCALE GENOMIC DNA]</scope>
    <source>
        <strain evidence="2">JCM 9373</strain>
    </source>
</reference>
<gene>
    <name evidence="1" type="ORF">GCM10010466_39160</name>
</gene>
<organism evidence="1 2">
    <name type="scientific">Planomonospora alba</name>
    <dbReference type="NCBI Taxonomy" id="161354"/>
    <lineage>
        <taxon>Bacteria</taxon>
        <taxon>Bacillati</taxon>
        <taxon>Actinomycetota</taxon>
        <taxon>Actinomycetes</taxon>
        <taxon>Streptosporangiales</taxon>
        <taxon>Streptosporangiaceae</taxon>
        <taxon>Planomonospora</taxon>
    </lineage>
</organism>
<evidence type="ECO:0000313" key="1">
    <source>
        <dbReference type="EMBL" id="GAA3144222.1"/>
    </source>
</evidence>
<proteinExistence type="predicted"/>
<accession>A0ABP6NFB1</accession>
<comment type="caution">
    <text evidence="1">The sequence shown here is derived from an EMBL/GenBank/DDBJ whole genome shotgun (WGS) entry which is preliminary data.</text>
</comment>
<dbReference type="RefSeq" id="WP_344861531.1">
    <property type="nucleotide sequence ID" value="NZ_BAAAUT010000031.1"/>
</dbReference>
<evidence type="ECO:0000313" key="2">
    <source>
        <dbReference type="Proteomes" id="UP001500320"/>
    </source>
</evidence>
<protein>
    <submittedName>
        <fullName evidence="1">Uncharacterized protein</fullName>
    </submittedName>
</protein>
<dbReference type="Proteomes" id="UP001500320">
    <property type="component" value="Unassembled WGS sequence"/>
</dbReference>